<reference evidence="1 2" key="1">
    <citation type="submission" date="2020-04" db="EMBL/GenBank/DDBJ databases">
        <authorList>
            <consortium name="Desulfovibrio sp. FSS-1 genome sequencing consortium"/>
            <person name="Shimoshige H."/>
            <person name="Kobayashi H."/>
            <person name="Maekawa T."/>
        </authorList>
    </citation>
    <scope>NUCLEOTIDE SEQUENCE [LARGE SCALE GENOMIC DNA]</scope>
    <source>
        <strain evidence="1 2">SIID29052-01</strain>
    </source>
</reference>
<gene>
    <name evidence="1" type="ORF">NNJEOMEG_03021</name>
</gene>
<accession>A0A6V8LRR6</accession>
<name>A0A6V8LRR6_9BACT</name>
<evidence type="ECO:0000313" key="1">
    <source>
        <dbReference type="EMBL" id="GFK95163.1"/>
    </source>
</evidence>
<proteinExistence type="predicted"/>
<organism evidence="1 2">
    <name type="scientific">Fundidesulfovibrio magnetotacticus</name>
    <dbReference type="NCBI Taxonomy" id="2730080"/>
    <lineage>
        <taxon>Bacteria</taxon>
        <taxon>Pseudomonadati</taxon>
        <taxon>Thermodesulfobacteriota</taxon>
        <taxon>Desulfovibrionia</taxon>
        <taxon>Desulfovibrionales</taxon>
        <taxon>Desulfovibrionaceae</taxon>
        <taxon>Fundidesulfovibrio</taxon>
    </lineage>
</organism>
<comment type="caution">
    <text evidence="1">The sequence shown here is derived from an EMBL/GenBank/DDBJ whole genome shotgun (WGS) entry which is preliminary data.</text>
</comment>
<reference evidence="1 2" key="2">
    <citation type="submission" date="2020-05" db="EMBL/GenBank/DDBJ databases">
        <title>Draft genome sequence of Desulfovibrio sp. strainFSS-1.</title>
        <authorList>
            <person name="Shimoshige H."/>
            <person name="Kobayashi H."/>
            <person name="Maekawa T."/>
        </authorList>
    </citation>
    <scope>NUCLEOTIDE SEQUENCE [LARGE SCALE GENOMIC DNA]</scope>
    <source>
        <strain evidence="1 2">SIID29052-01</strain>
    </source>
</reference>
<protein>
    <submittedName>
        <fullName evidence="1">Uncharacterized protein</fullName>
    </submittedName>
</protein>
<keyword evidence="2" id="KW-1185">Reference proteome</keyword>
<evidence type="ECO:0000313" key="2">
    <source>
        <dbReference type="Proteomes" id="UP000494245"/>
    </source>
</evidence>
<sequence length="192" mass="21225">MFSRRAFVTRYLLAPLAANFAVLGWFASRDPGWWGLKGVLQRLECLAGRQPVLVQGLHQELPQAGPLPQRLLAAEPGQPRLETADAQDWKFYTVPAGRPGQTLLFEVRPQSREMSFYPRVSGEDSSVELLLEQGGTPRRAALLQGKQGVWTPIGARWSASVACHDPGAPVVAHVRLTGPWAQLWARETSAFF</sequence>
<dbReference type="EMBL" id="BLTE01000014">
    <property type="protein sequence ID" value="GFK95163.1"/>
    <property type="molecule type" value="Genomic_DNA"/>
</dbReference>
<dbReference type="RefSeq" id="WP_173085920.1">
    <property type="nucleotide sequence ID" value="NZ_BLTE01000014.1"/>
</dbReference>
<dbReference type="AlphaFoldDB" id="A0A6V8LRR6"/>
<dbReference type="Proteomes" id="UP000494245">
    <property type="component" value="Unassembled WGS sequence"/>
</dbReference>